<evidence type="ECO:0000313" key="3">
    <source>
        <dbReference type="EMBL" id="VEU68608.1"/>
    </source>
</evidence>
<evidence type="ECO:0000313" key="4">
    <source>
        <dbReference type="Proteomes" id="UP000290495"/>
    </source>
</evidence>
<reference evidence="3 4" key="1">
    <citation type="submission" date="2019-01" db="EMBL/GenBank/DDBJ databases">
        <authorList>
            <consortium name="Pathogen Informatics"/>
        </authorList>
    </citation>
    <scope>NUCLEOTIDE SEQUENCE [LARGE SCALE GENOMIC DNA]</scope>
    <source>
        <strain evidence="3 4">NCTC10146</strain>
    </source>
</reference>
<dbReference type="RefSeq" id="WP_046643165.1">
    <property type="nucleotide sequence ID" value="NZ_CP011368.1"/>
</dbReference>
<sequence>MSRKNLENIEKYTFLFEKYKNLLTQTQKQIFELYFYQDLSYAEIAEITATTRTAAYDAIKKATKKLEKLEKDVYSET</sequence>
<gene>
    <name evidence="3" type="primary">MCYN0061</name>
    <name evidence="3" type="ORF">NCTC10146_00054</name>
</gene>
<dbReference type="InterPro" id="IPR036388">
    <property type="entry name" value="WH-like_DNA-bd_sf"/>
</dbReference>
<dbReference type="HOGENOM" id="CLU_129218_2_0_14"/>
<dbReference type="SUPFAM" id="SSF88659">
    <property type="entry name" value="Sigma3 and sigma4 domains of RNA polymerase sigma factors"/>
    <property type="match status" value="1"/>
</dbReference>
<name>A0A0F6X211_9BACT</name>
<dbReference type="eggNOG" id="COG2739">
    <property type="taxonomic scope" value="Bacteria"/>
</dbReference>
<protein>
    <submittedName>
        <fullName evidence="3">Sigma-70, region 4</fullName>
    </submittedName>
</protein>
<accession>A0A0F6X211</accession>
<dbReference type="Pfam" id="PF04297">
    <property type="entry name" value="UPF0122"/>
    <property type="match status" value="1"/>
</dbReference>
<evidence type="ECO:0000256" key="1">
    <source>
        <dbReference type="ARBA" id="ARBA00008720"/>
    </source>
</evidence>
<comment type="function">
    <text evidence="2">Might take part in the signal recognition particle (SRP) pathway. This is inferred from the conservation of its genetic proximity to ftsY/ffh. May be a regulatory protein.</text>
</comment>
<evidence type="ECO:0000256" key="2">
    <source>
        <dbReference type="ARBA" id="ARBA00024764"/>
    </source>
</evidence>
<dbReference type="AlphaFoldDB" id="A0A0F6X211"/>
<dbReference type="EMBL" id="LR215010">
    <property type="protein sequence ID" value="VEU68608.1"/>
    <property type="molecule type" value="Genomic_DNA"/>
</dbReference>
<dbReference type="Proteomes" id="UP000290495">
    <property type="component" value="Chromosome"/>
</dbReference>
<dbReference type="InterPro" id="IPR013324">
    <property type="entry name" value="RNA_pol_sigma_r3/r4-like"/>
</dbReference>
<comment type="similarity">
    <text evidence="1">Belongs to the UPF0122 family.</text>
</comment>
<proteinExistence type="inferred from homology"/>
<dbReference type="KEGG" id="mcas:AAW50_02630"/>
<dbReference type="Gene3D" id="1.10.10.10">
    <property type="entry name" value="Winged helix-like DNA-binding domain superfamily/Winged helix DNA-binding domain"/>
    <property type="match status" value="1"/>
</dbReference>
<dbReference type="PANTHER" id="PTHR40083:SF1">
    <property type="entry name" value="UPF0122 PROTEIN YLXM"/>
    <property type="match status" value="1"/>
</dbReference>
<dbReference type="STRING" id="29555.AAW50_02630"/>
<dbReference type="InterPro" id="IPR007394">
    <property type="entry name" value="UPF0122"/>
</dbReference>
<dbReference type="PANTHER" id="PTHR40083">
    <property type="entry name" value="UPF0122 PROTEIN CBO2450/CLC_2298"/>
    <property type="match status" value="1"/>
</dbReference>
<organism evidence="3 4">
    <name type="scientific">Mycoplasmopsis canis</name>
    <dbReference type="NCBI Taxonomy" id="29555"/>
    <lineage>
        <taxon>Bacteria</taxon>
        <taxon>Bacillati</taxon>
        <taxon>Mycoplasmatota</taxon>
        <taxon>Mycoplasmoidales</taxon>
        <taxon>Metamycoplasmataceae</taxon>
        <taxon>Mycoplasmopsis</taxon>
    </lineage>
</organism>